<reference evidence="2" key="1">
    <citation type="submission" date="2009-03" db="EMBL/GenBank/DDBJ databases">
        <authorList>
            <person name="Warren W."/>
            <person name="Ye L."/>
            <person name="Minx P."/>
            <person name="Worley K."/>
            <person name="Gibbs R."/>
            <person name="Wilson R.K."/>
        </authorList>
    </citation>
    <scope>NUCLEOTIDE SEQUENCE [LARGE SCALE GENOMIC DNA]</scope>
</reference>
<feature type="chain" id="PRO_5035309577" evidence="1">
    <location>
        <begin position="28"/>
        <end position="85"/>
    </location>
</feature>
<protein>
    <submittedName>
        <fullName evidence="2">Uncharacterized protein</fullName>
    </submittedName>
</protein>
<dbReference type="Proteomes" id="UP000008225">
    <property type="component" value="Chromosome 2"/>
</dbReference>
<keyword evidence="1" id="KW-0732">Signal</keyword>
<dbReference type="PANTHER" id="PTHR12138:SF162">
    <property type="entry name" value="CHROMOSOME UNDETERMINED SCAFFOLD_275, WHOLE GENOME SHOTGUN SEQUENCE"/>
    <property type="match status" value="1"/>
</dbReference>
<sequence length="85" mass="9433">STKYFSFHYTITKSLLLFSLFLRWNLTLLPRPECSVTISAHGNLHLLDLSNSPASASRVAGITGAHHHAQLIFFCIFSRDGVSPC</sequence>
<evidence type="ECO:0000313" key="3">
    <source>
        <dbReference type="Proteomes" id="UP000008225"/>
    </source>
</evidence>
<dbReference type="PANTHER" id="PTHR12138">
    <property type="entry name" value="PRIMATE-EXPANDED PROTEIN FAMILY"/>
    <property type="match status" value="1"/>
</dbReference>
<keyword evidence="3" id="KW-1185">Reference proteome</keyword>
<evidence type="ECO:0000313" key="2">
    <source>
        <dbReference type="Ensembl" id="ENSCJAP00000070607.2"/>
    </source>
</evidence>
<reference evidence="2" key="3">
    <citation type="submission" date="2025-09" db="UniProtKB">
        <authorList>
            <consortium name="Ensembl"/>
        </authorList>
    </citation>
    <scope>IDENTIFICATION</scope>
</reference>
<dbReference type="OMA" id="FSFHYTI"/>
<accession>A0A5F4VYJ8</accession>
<evidence type="ECO:0000256" key="1">
    <source>
        <dbReference type="SAM" id="SignalP"/>
    </source>
</evidence>
<dbReference type="Ensembl" id="ENSCJAT00000097451.2">
    <property type="protein sequence ID" value="ENSCJAP00000070607.2"/>
    <property type="gene ID" value="ENSCJAG00000068671.2"/>
</dbReference>
<feature type="signal peptide" evidence="1">
    <location>
        <begin position="1"/>
        <end position="27"/>
    </location>
</feature>
<name>A0A5F4VYJ8_CALJA</name>
<dbReference type="STRING" id="9483.ENSCJAP00000070607"/>
<reference evidence="2" key="2">
    <citation type="submission" date="2025-08" db="UniProtKB">
        <authorList>
            <consortium name="Ensembl"/>
        </authorList>
    </citation>
    <scope>IDENTIFICATION</scope>
</reference>
<dbReference type="InParanoid" id="A0A5F4VYJ8"/>
<dbReference type="AlphaFoldDB" id="A0A5F4VYJ8"/>
<proteinExistence type="predicted"/>
<organism evidence="2 3">
    <name type="scientific">Callithrix jacchus</name>
    <name type="common">White-tufted-ear marmoset</name>
    <name type="synonym">Simia Jacchus</name>
    <dbReference type="NCBI Taxonomy" id="9483"/>
    <lineage>
        <taxon>Eukaryota</taxon>
        <taxon>Metazoa</taxon>
        <taxon>Chordata</taxon>
        <taxon>Craniata</taxon>
        <taxon>Vertebrata</taxon>
        <taxon>Euteleostomi</taxon>
        <taxon>Mammalia</taxon>
        <taxon>Eutheria</taxon>
        <taxon>Euarchontoglires</taxon>
        <taxon>Primates</taxon>
        <taxon>Haplorrhini</taxon>
        <taxon>Platyrrhini</taxon>
        <taxon>Cebidae</taxon>
        <taxon>Callitrichinae</taxon>
        <taxon>Callithrix</taxon>
        <taxon>Callithrix</taxon>
    </lineage>
</organism>
<dbReference type="GeneTree" id="ENSGT00940000166898"/>
<dbReference type="PRINTS" id="PR02045">
    <property type="entry name" value="F138DOMAIN"/>
</dbReference>